<organism evidence="1 2">
    <name type="scientific">Rubellicoccus peritrichatus</name>
    <dbReference type="NCBI Taxonomy" id="3080537"/>
    <lineage>
        <taxon>Bacteria</taxon>
        <taxon>Pseudomonadati</taxon>
        <taxon>Verrucomicrobiota</taxon>
        <taxon>Opitutia</taxon>
        <taxon>Puniceicoccales</taxon>
        <taxon>Cerasicoccaceae</taxon>
        <taxon>Rubellicoccus</taxon>
    </lineage>
</organism>
<proteinExistence type="predicted"/>
<dbReference type="KEGG" id="puo:RZN69_09675"/>
<evidence type="ECO:0000313" key="2">
    <source>
        <dbReference type="Proteomes" id="UP001304300"/>
    </source>
</evidence>
<dbReference type="Gene3D" id="3.40.630.10">
    <property type="entry name" value="Zn peptidases"/>
    <property type="match status" value="1"/>
</dbReference>
<keyword evidence="2" id="KW-1185">Reference proteome</keyword>
<dbReference type="CDD" id="cd06231">
    <property type="entry name" value="M14_REP34-like"/>
    <property type="match status" value="1"/>
</dbReference>
<evidence type="ECO:0000313" key="1">
    <source>
        <dbReference type="EMBL" id="WOO43356.1"/>
    </source>
</evidence>
<dbReference type="EMBL" id="CP136920">
    <property type="protein sequence ID" value="WOO43356.1"/>
    <property type="molecule type" value="Genomic_DNA"/>
</dbReference>
<gene>
    <name evidence="1" type="ORF">RZN69_09675</name>
</gene>
<dbReference type="SUPFAM" id="SSF53187">
    <property type="entry name" value="Zn-dependent exopeptidases"/>
    <property type="match status" value="1"/>
</dbReference>
<reference evidence="1 2" key="1">
    <citation type="submission" date="2023-10" db="EMBL/GenBank/DDBJ databases">
        <title>Rubellicoccus peritrichatus gen. nov., sp. nov., isolated from an algae of coral reef tank.</title>
        <authorList>
            <person name="Luo J."/>
        </authorList>
    </citation>
    <scope>NUCLEOTIDE SEQUENCE [LARGE SCALE GENOMIC DNA]</scope>
    <source>
        <strain evidence="1 2">CR14</strain>
    </source>
</reference>
<protein>
    <submittedName>
        <fullName evidence="1">M14 family metallocarboxypeptidase</fullName>
    </submittedName>
</protein>
<sequence>MGYEGETIDVAKTIETLKDAAKRDGFSCGQTTYKGNFPQLVLQRKATKSDRLILISSGIHGDEPAGPLSILQLLEESRLSHELSWLIFPILCPENLSANRRECADGADPNRDYRNPQTAEIQSQVEWIAKHNPAIDTALLLHEDWESKGYYLYEQVTYEGRSFAPEMRHVVSPICGINKLSEIEGMPAEDGLISLRGASPFMQEWPESVYIMRRGAIRSYTLEAPSAMPLEKRVAAHIAAVNATQQALLPRVT</sequence>
<dbReference type="Proteomes" id="UP001304300">
    <property type="component" value="Chromosome"/>
</dbReference>
<dbReference type="AlphaFoldDB" id="A0AAQ3LCN5"/>
<accession>A0AAQ3LCN5</accession>
<dbReference type="RefSeq" id="WP_317835905.1">
    <property type="nucleotide sequence ID" value="NZ_CP136920.1"/>
</dbReference>
<name>A0AAQ3LCN5_9BACT</name>